<keyword evidence="2 5" id="KW-0645">Protease</keyword>
<evidence type="ECO:0000256" key="2">
    <source>
        <dbReference type="ARBA" id="ARBA00022670"/>
    </source>
</evidence>
<dbReference type="Gene3D" id="3.40.50.200">
    <property type="entry name" value="Peptidase S8/S53 domain"/>
    <property type="match status" value="1"/>
</dbReference>
<dbReference type="InterPro" id="IPR000209">
    <property type="entry name" value="Peptidase_S8/S53_dom"/>
</dbReference>
<dbReference type="PRINTS" id="PR00723">
    <property type="entry name" value="SUBTILISIN"/>
</dbReference>
<sequence length="697" mass="71261">MTRLLRPACAAGALTLLLAGCQLFPSGGPGQHTIHAGAALTVPVSQPYQGTWTVTALPVWATVSKTSGTGDVAFTLTVNRGAGVPVNATATGLTGTLALTWKGRDGRMGVTTWPISALNYRLSGQVTSGATVQGTQVQVRSAAPVTTTATARGVIVTYRDSPSGLQAQSRGTMPAERALSTLRAGGIAVGRAAPLGARSALLRVAATEAAIAALKADPQVLSVTENAVLRPQATLAAPVVPTDQFAPLQWTYRLVGYPAVWRDMATTPYTRPVTVAVIDSGVRYDHPDLQGRLWRSGEGALDVLEAVVDTAGTGNGDGDGPDTDPTDPLTPGRTLGSHGTHVTGIIAARWGDNGATPDCPSCSTTGVIGAVNTANVKVLPIRAIDAEGNTDVAQVAVSVRYAAGLPVVLGGKTYTSPHAAEVINLSLGGEISAATAQPMCDAISEAVAAGSLVVVAAGNGYNETPYYPAACDGAVAVGAVTLSGASAPRRATYSNAYPQVQLSAPGGADYFQTPTYYNGATWDPQGDGSPEPFVDSVLSTGWDYTKNLPNYEVESGTSQAAPQVSALAALLLSKGITTTAAATLERLKATATDLGEVGRDRAFGVGMINAAAALGAPAVSDTLGLRLQDDRGRAVQPPLDAMGRFTAYVGEGTFRVIAGRDRNANGVYGEVGEPRIERQAVLGPDTPTADVGELTPQ</sequence>
<feature type="domain" description="Peptidase S8/S53" evidence="9">
    <location>
        <begin position="273"/>
        <end position="606"/>
    </location>
</feature>
<keyword evidence="8" id="KW-0732">Signal</keyword>
<dbReference type="Pfam" id="PF00082">
    <property type="entry name" value="Peptidase_S8"/>
    <property type="match status" value="1"/>
</dbReference>
<keyword evidence="4 5" id="KW-0720">Serine protease</keyword>
<evidence type="ECO:0000256" key="8">
    <source>
        <dbReference type="SAM" id="SignalP"/>
    </source>
</evidence>
<dbReference type="InterPro" id="IPR023828">
    <property type="entry name" value="Peptidase_S8_Ser-AS"/>
</dbReference>
<protein>
    <submittedName>
        <fullName evidence="10">S8 family serine peptidase</fullName>
    </submittedName>
</protein>
<feature type="region of interest" description="Disordered" evidence="7">
    <location>
        <begin position="310"/>
        <end position="336"/>
    </location>
</feature>
<feature type="signal peptide" evidence="8">
    <location>
        <begin position="1"/>
        <end position="19"/>
    </location>
</feature>
<organism evidence="10 11">
    <name type="scientific">Deinococcus rufus</name>
    <dbReference type="NCBI Taxonomy" id="2136097"/>
    <lineage>
        <taxon>Bacteria</taxon>
        <taxon>Thermotogati</taxon>
        <taxon>Deinococcota</taxon>
        <taxon>Deinococci</taxon>
        <taxon>Deinococcales</taxon>
        <taxon>Deinococcaceae</taxon>
        <taxon>Deinococcus</taxon>
    </lineage>
</organism>
<evidence type="ECO:0000256" key="4">
    <source>
        <dbReference type="ARBA" id="ARBA00022825"/>
    </source>
</evidence>
<dbReference type="Proteomes" id="UP001595803">
    <property type="component" value="Unassembled WGS sequence"/>
</dbReference>
<dbReference type="InterPro" id="IPR015500">
    <property type="entry name" value="Peptidase_S8_subtilisin-rel"/>
</dbReference>
<feature type="active site" description="Charge relay system" evidence="5">
    <location>
        <position position="338"/>
    </location>
</feature>
<dbReference type="InterPro" id="IPR036852">
    <property type="entry name" value="Peptidase_S8/S53_dom_sf"/>
</dbReference>
<feature type="chain" id="PRO_5045691554" evidence="8">
    <location>
        <begin position="20"/>
        <end position="697"/>
    </location>
</feature>
<dbReference type="PANTHER" id="PTHR43806">
    <property type="entry name" value="PEPTIDASE S8"/>
    <property type="match status" value="1"/>
</dbReference>
<evidence type="ECO:0000313" key="10">
    <source>
        <dbReference type="EMBL" id="MFC3834716.1"/>
    </source>
</evidence>
<dbReference type="PANTHER" id="PTHR43806:SF11">
    <property type="entry name" value="CEREVISIN-RELATED"/>
    <property type="match status" value="1"/>
</dbReference>
<dbReference type="EMBL" id="JBHRZG010000024">
    <property type="protein sequence ID" value="MFC3834716.1"/>
    <property type="molecule type" value="Genomic_DNA"/>
</dbReference>
<dbReference type="InterPro" id="IPR022398">
    <property type="entry name" value="Peptidase_S8_His-AS"/>
</dbReference>
<proteinExistence type="inferred from homology"/>
<dbReference type="PROSITE" id="PS51257">
    <property type="entry name" value="PROKAR_LIPOPROTEIN"/>
    <property type="match status" value="1"/>
</dbReference>
<name>A0ABV7ZEI8_9DEIO</name>
<evidence type="ECO:0000313" key="11">
    <source>
        <dbReference type="Proteomes" id="UP001595803"/>
    </source>
</evidence>
<dbReference type="InterPro" id="IPR023827">
    <property type="entry name" value="Peptidase_S8_Asp-AS"/>
</dbReference>
<dbReference type="InterPro" id="IPR050131">
    <property type="entry name" value="Peptidase_S8_subtilisin-like"/>
</dbReference>
<evidence type="ECO:0000256" key="7">
    <source>
        <dbReference type="SAM" id="MobiDB-lite"/>
    </source>
</evidence>
<feature type="region of interest" description="Disordered" evidence="7">
    <location>
        <begin position="678"/>
        <end position="697"/>
    </location>
</feature>
<evidence type="ECO:0000256" key="5">
    <source>
        <dbReference type="PROSITE-ProRule" id="PRU01240"/>
    </source>
</evidence>
<keyword evidence="3 5" id="KW-0378">Hydrolase</keyword>
<feature type="active site" description="Charge relay system" evidence="5">
    <location>
        <position position="279"/>
    </location>
</feature>
<dbReference type="RefSeq" id="WP_322472289.1">
    <property type="nucleotide sequence ID" value="NZ_JBHRZG010000024.1"/>
</dbReference>
<evidence type="ECO:0000259" key="9">
    <source>
        <dbReference type="Pfam" id="PF00082"/>
    </source>
</evidence>
<dbReference type="PROSITE" id="PS00138">
    <property type="entry name" value="SUBTILASE_SER"/>
    <property type="match status" value="1"/>
</dbReference>
<accession>A0ABV7ZEI8</accession>
<feature type="active site" description="Charge relay system" evidence="5">
    <location>
        <position position="558"/>
    </location>
</feature>
<gene>
    <name evidence="10" type="ORF">ACFOSB_17805</name>
</gene>
<dbReference type="PROSITE" id="PS00137">
    <property type="entry name" value="SUBTILASE_HIS"/>
    <property type="match status" value="1"/>
</dbReference>
<keyword evidence="11" id="KW-1185">Reference proteome</keyword>
<evidence type="ECO:0000256" key="6">
    <source>
        <dbReference type="RuleBase" id="RU003355"/>
    </source>
</evidence>
<evidence type="ECO:0000256" key="3">
    <source>
        <dbReference type="ARBA" id="ARBA00022801"/>
    </source>
</evidence>
<dbReference type="PROSITE" id="PS51892">
    <property type="entry name" value="SUBTILASE"/>
    <property type="match status" value="1"/>
</dbReference>
<reference evidence="11" key="1">
    <citation type="journal article" date="2019" name="Int. J. Syst. Evol. Microbiol.">
        <title>The Global Catalogue of Microorganisms (GCM) 10K type strain sequencing project: providing services to taxonomists for standard genome sequencing and annotation.</title>
        <authorList>
            <consortium name="The Broad Institute Genomics Platform"/>
            <consortium name="The Broad Institute Genome Sequencing Center for Infectious Disease"/>
            <person name="Wu L."/>
            <person name="Ma J."/>
        </authorList>
    </citation>
    <scope>NUCLEOTIDE SEQUENCE [LARGE SCALE GENOMIC DNA]</scope>
    <source>
        <strain evidence="11">CCTCC AB 2017081</strain>
    </source>
</reference>
<comment type="similarity">
    <text evidence="1 5 6">Belongs to the peptidase S8 family.</text>
</comment>
<dbReference type="SUPFAM" id="SSF52743">
    <property type="entry name" value="Subtilisin-like"/>
    <property type="match status" value="1"/>
</dbReference>
<dbReference type="PROSITE" id="PS00136">
    <property type="entry name" value="SUBTILASE_ASP"/>
    <property type="match status" value="1"/>
</dbReference>
<evidence type="ECO:0000256" key="1">
    <source>
        <dbReference type="ARBA" id="ARBA00011073"/>
    </source>
</evidence>
<comment type="caution">
    <text evidence="10">The sequence shown here is derived from an EMBL/GenBank/DDBJ whole genome shotgun (WGS) entry which is preliminary data.</text>
</comment>